<organism evidence="1 2">
    <name type="scientific">Escherichia phage vB_EcoP_IMEP24</name>
    <dbReference type="NCBI Taxonomy" id="2866662"/>
    <lineage>
        <taxon>Viruses</taxon>
        <taxon>Duplodnaviria</taxon>
        <taxon>Heunggongvirae</taxon>
        <taxon>Uroviricota</taxon>
        <taxon>Caudoviricetes</taxon>
        <taxon>Autographivirales</taxon>
        <taxon>Autotranscriptaviridae</taxon>
        <taxon>Studiervirinae</taxon>
        <taxon>Kayfunavirus</taxon>
        <taxon>Kayfunavirus IMEP24</taxon>
    </lineage>
</organism>
<dbReference type="Proteomes" id="UP000827614">
    <property type="component" value="Segment"/>
</dbReference>
<accession>A0AAE8Y671</accession>
<evidence type="ECO:0000313" key="1">
    <source>
        <dbReference type="EMBL" id="UCR92043.1"/>
    </source>
</evidence>
<name>A0AAE8Y671_9CAUD</name>
<sequence>MVVVTIGWDYWSVSESFLTLQEPQVSPIGPLSVQTKGGPPPVYHRVGPAVNISSQRLVMTIGGGGDDRLGLLVCL</sequence>
<keyword evidence="2" id="KW-1185">Reference proteome</keyword>
<dbReference type="EMBL" id="MZ648215">
    <property type="protein sequence ID" value="UCR92043.1"/>
    <property type="molecule type" value="Genomic_DNA"/>
</dbReference>
<protein>
    <submittedName>
        <fullName evidence="1">Uncharacterized protein</fullName>
    </submittedName>
</protein>
<evidence type="ECO:0000313" key="2">
    <source>
        <dbReference type="Proteomes" id="UP000827614"/>
    </source>
</evidence>
<proteinExistence type="predicted"/>
<reference evidence="1 2" key="1">
    <citation type="submission" date="2021-07" db="EMBL/GenBank/DDBJ databases">
        <authorList>
            <person name="Chang J."/>
            <person name="Qu Y."/>
            <person name="Liang Y."/>
        </authorList>
    </citation>
    <scope>NUCLEOTIDE SEQUENCE [LARGE SCALE GENOMIC DNA]</scope>
</reference>